<evidence type="ECO:0000256" key="1">
    <source>
        <dbReference type="ARBA" id="ARBA00004141"/>
    </source>
</evidence>
<dbReference type="SUPFAM" id="SSF81340">
    <property type="entry name" value="Clc chloride channel"/>
    <property type="match status" value="1"/>
</dbReference>
<evidence type="ECO:0000256" key="9">
    <source>
        <dbReference type="ARBA" id="ARBA00023303"/>
    </source>
</evidence>
<keyword evidence="5" id="KW-0406">Ion transport</keyword>
<dbReference type="PROSITE" id="PS51371">
    <property type="entry name" value="CBS"/>
    <property type="match status" value="2"/>
</dbReference>
<proteinExistence type="predicted"/>
<feature type="domain" description="CBS" evidence="12">
    <location>
        <begin position="531"/>
        <end position="589"/>
    </location>
</feature>
<keyword evidence="6 11" id="KW-0472">Membrane</keyword>
<feature type="transmembrane region" description="Helical" evidence="11">
    <location>
        <begin position="353"/>
        <end position="373"/>
    </location>
</feature>
<dbReference type="PANTHER" id="PTHR43427">
    <property type="entry name" value="CHLORIDE CHANNEL PROTEIN CLC-E"/>
    <property type="match status" value="1"/>
</dbReference>
<feature type="transmembrane region" description="Helical" evidence="11">
    <location>
        <begin position="34"/>
        <end position="56"/>
    </location>
</feature>
<name>A0A4U8Z7I1_METTU</name>
<feature type="transmembrane region" description="Helical" evidence="11">
    <location>
        <begin position="217"/>
        <end position="237"/>
    </location>
</feature>
<dbReference type="GO" id="GO:0034707">
    <property type="term" value="C:chloride channel complex"/>
    <property type="evidence" value="ECO:0007669"/>
    <property type="project" value="UniProtKB-KW"/>
</dbReference>
<feature type="transmembrane region" description="Helical" evidence="11">
    <location>
        <begin position="86"/>
        <end position="104"/>
    </location>
</feature>
<dbReference type="InterPro" id="IPR001807">
    <property type="entry name" value="ClC"/>
</dbReference>
<dbReference type="Pfam" id="PF00571">
    <property type="entry name" value="CBS"/>
    <property type="match status" value="2"/>
</dbReference>
<keyword evidence="10" id="KW-0129">CBS domain</keyword>
<accession>A0A4U8Z7I1</accession>
<dbReference type="AlphaFoldDB" id="A0A4U8Z7I1"/>
<feature type="transmembrane region" description="Helical" evidence="11">
    <location>
        <begin position="156"/>
        <end position="175"/>
    </location>
</feature>
<dbReference type="EMBL" id="LR536451">
    <property type="protein sequence ID" value="VFU16314.1"/>
    <property type="molecule type" value="Genomic_DNA"/>
</dbReference>
<dbReference type="SMART" id="SM00116">
    <property type="entry name" value="CBS"/>
    <property type="match status" value="2"/>
</dbReference>
<keyword evidence="13" id="KW-0614">Plasmid</keyword>
<dbReference type="InterPro" id="IPR014743">
    <property type="entry name" value="Cl-channel_core"/>
</dbReference>
<reference evidence="13 14" key="1">
    <citation type="submission" date="2019-03" db="EMBL/GenBank/DDBJ databases">
        <authorList>
            <person name="Kox A.R. M."/>
        </authorList>
    </citation>
    <scope>NUCLEOTIDE SEQUENCE [LARGE SCALE GENOMIC DNA]</scope>
    <source>
        <strain evidence="13">MTUNDRAET4 annotated genome</strain>
        <plasmid evidence="14">2</plasmid>
    </source>
</reference>
<feature type="transmembrane region" description="Helical" evidence="11">
    <location>
        <begin position="249"/>
        <end position="276"/>
    </location>
</feature>
<keyword evidence="9" id="KW-0407">Ion channel</keyword>
<feature type="domain" description="CBS" evidence="12">
    <location>
        <begin position="465"/>
        <end position="524"/>
    </location>
</feature>
<dbReference type="InterPro" id="IPR050368">
    <property type="entry name" value="ClC-type_chloride_channel"/>
</dbReference>
<dbReference type="Proteomes" id="UP000294360">
    <property type="component" value="Plasmid 2"/>
</dbReference>
<keyword evidence="2" id="KW-0813">Transport</keyword>
<dbReference type="PANTHER" id="PTHR43427:SF6">
    <property type="entry name" value="CHLORIDE CHANNEL PROTEIN CLC-E"/>
    <property type="match status" value="1"/>
</dbReference>
<keyword evidence="8" id="KW-0868">Chloride</keyword>
<evidence type="ECO:0000256" key="7">
    <source>
        <dbReference type="ARBA" id="ARBA00023173"/>
    </source>
</evidence>
<dbReference type="Gene3D" id="1.10.3080.10">
    <property type="entry name" value="Clc chloride channel"/>
    <property type="match status" value="1"/>
</dbReference>
<gene>
    <name evidence="13" type="ORF">MTUNDRAET4_0046</name>
</gene>
<evidence type="ECO:0000259" key="12">
    <source>
        <dbReference type="PROSITE" id="PS51371"/>
    </source>
</evidence>
<dbReference type="Pfam" id="PF00654">
    <property type="entry name" value="Voltage_CLC"/>
    <property type="match status" value="1"/>
</dbReference>
<feature type="transmembrane region" description="Helical" evidence="11">
    <location>
        <begin position="181"/>
        <end position="205"/>
    </location>
</feature>
<dbReference type="InterPro" id="IPR000644">
    <property type="entry name" value="CBS_dom"/>
</dbReference>
<dbReference type="OrthoDB" id="9767361at2"/>
<dbReference type="KEGG" id="mtun:MTUNDRAET4_0046.1"/>
<evidence type="ECO:0000256" key="5">
    <source>
        <dbReference type="ARBA" id="ARBA00023065"/>
    </source>
</evidence>
<dbReference type="CDD" id="cd02205">
    <property type="entry name" value="CBS_pair_SF"/>
    <property type="match status" value="1"/>
</dbReference>
<feature type="transmembrane region" description="Helical" evidence="11">
    <location>
        <begin position="288"/>
        <end position="306"/>
    </location>
</feature>
<dbReference type="SUPFAM" id="SSF54631">
    <property type="entry name" value="CBS-domain pair"/>
    <property type="match status" value="1"/>
</dbReference>
<keyword evidence="3 11" id="KW-0812">Transmembrane</keyword>
<dbReference type="Gene3D" id="3.10.580.10">
    <property type="entry name" value="CBS-domain"/>
    <property type="match status" value="1"/>
</dbReference>
<keyword evidence="7" id="KW-0869">Chloride channel</keyword>
<evidence type="ECO:0000256" key="3">
    <source>
        <dbReference type="ARBA" id="ARBA00022692"/>
    </source>
</evidence>
<evidence type="ECO:0000256" key="8">
    <source>
        <dbReference type="ARBA" id="ARBA00023214"/>
    </source>
</evidence>
<evidence type="ECO:0000256" key="10">
    <source>
        <dbReference type="PROSITE-ProRule" id="PRU00703"/>
    </source>
</evidence>
<evidence type="ECO:0000313" key="14">
    <source>
        <dbReference type="Proteomes" id="UP000294360"/>
    </source>
</evidence>
<keyword evidence="4 11" id="KW-1133">Transmembrane helix</keyword>
<dbReference type="PRINTS" id="PR00762">
    <property type="entry name" value="CLCHANNEL"/>
</dbReference>
<dbReference type="GO" id="GO:0005254">
    <property type="term" value="F:chloride channel activity"/>
    <property type="evidence" value="ECO:0007669"/>
    <property type="project" value="UniProtKB-KW"/>
</dbReference>
<evidence type="ECO:0000313" key="13">
    <source>
        <dbReference type="EMBL" id="VFU16314.1"/>
    </source>
</evidence>
<evidence type="ECO:0000256" key="6">
    <source>
        <dbReference type="ARBA" id="ARBA00023136"/>
    </source>
</evidence>
<dbReference type="InterPro" id="IPR046342">
    <property type="entry name" value="CBS_dom_sf"/>
</dbReference>
<evidence type="ECO:0000256" key="11">
    <source>
        <dbReference type="SAM" id="Phobius"/>
    </source>
</evidence>
<geneLocation type="plasmid" evidence="13 14">
    <name>2</name>
</geneLocation>
<dbReference type="CDD" id="cd00400">
    <property type="entry name" value="Voltage_gated_ClC"/>
    <property type="match status" value="1"/>
</dbReference>
<protein>
    <submittedName>
        <fullName evidence="13">Chloride channel protein</fullName>
    </submittedName>
</protein>
<feature type="transmembrane region" description="Helical" evidence="11">
    <location>
        <begin position="416"/>
        <end position="436"/>
    </location>
</feature>
<evidence type="ECO:0000256" key="2">
    <source>
        <dbReference type="ARBA" id="ARBA00022448"/>
    </source>
</evidence>
<sequence>MHGSAAATNNREATPFKKMPQKKKLADFTTDRRVLVLIAMALVVGTGSAFAAWLLIKLIALVTNLVWLGRISTAFVAMGDVPRTPWMALAPCLGGLAVGLMARFGSEKIRGHGIPEAIEAILIGGSRMSPKVAVLKPLSSAISIGTGGPFGAEGPIIMTGGAIGSLFAQFFHLSAAERKTLLVAGAAAGMTAIFGTPIAAVLLAVELLLFEWKPRSFIPVAVSVGVSISWRPMLFQAGPLFPTSFQLTLPWYGLLICAGVGVAAGLQSGLLTALLYKLEDAFERLPIHWMWWPALGGLVVGLGGLIEPRALGVGYDVIGDLLSGHVLAQAVAAILLVKAGIWLVALSSGTSGGVLAPLLILGGALGWLIGLLLPGEPGAWALLGMAAMMGGTMRAPLTGALFALELTGDVHMLTPLLAATVAAYAVTVLLLPRSILTEKIARRGQHVTREYGIDPFELTRASDIMVRTVDTLPADMPLDQAAAFFGASENGRQCYPVVEPNGRLVGAASRADALRWQAEGRHPAATLNDAVSDASIPVAHPDDVVGRVADLMIAANVGRVPIVDPESGVLVGLIARKDLLRLRSASSSLEHDRRAYFGRATPLPIERRQPTGSN</sequence>
<comment type="subcellular location">
    <subcellularLocation>
        <location evidence="1">Membrane</location>
        <topology evidence="1">Multi-pass membrane protein</topology>
    </subcellularLocation>
</comment>
<organism evidence="13 14">
    <name type="scientific">Methylocella tundrae</name>
    <dbReference type="NCBI Taxonomy" id="227605"/>
    <lineage>
        <taxon>Bacteria</taxon>
        <taxon>Pseudomonadati</taxon>
        <taxon>Pseudomonadota</taxon>
        <taxon>Alphaproteobacteria</taxon>
        <taxon>Hyphomicrobiales</taxon>
        <taxon>Beijerinckiaceae</taxon>
        <taxon>Methylocella</taxon>
    </lineage>
</organism>
<evidence type="ECO:0000256" key="4">
    <source>
        <dbReference type="ARBA" id="ARBA00022989"/>
    </source>
</evidence>
<feature type="transmembrane region" description="Helical" evidence="11">
    <location>
        <begin position="326"/>
        <end position="346"/>
    </location>
</feature>